<accession>A0AAU9XLM8</accession>
<evidence type="ECO:0000256" key="4">
    <source>
        <dbReference type="ARBA" id="ARBA00023002"/>
    </source>
</evidence>
<dbReference type="AlphaFoldDB" id="A0AAU9XLM8"/>
<dbReference type="Gene3D" id="3.50.50.60">
    <property type="entry name" value="FAD/NAD(P)-binding domain"/>
    <property type="match status" value="1"/>
</dbReference>
<gene>
    <name evidence="5" type="ORF">PMEA_00024344</name>
</gene>
<dbReference type="GO" id="GO:0016491">
    <property type="term" value="F:oxidoreductase activity"/>
    <property type="evidence" value="ECO:0007669"/>
    <property type="project" value="UniProtKB-KW"/>
</dbReference>
<evidence type="ECO:0000313" key="5">
    <source>
        <dbReference type="EMBL" id="CAH3149512.1"/>
    </source>
</evidence>
<keyword evidence="2" id="KW-0285">Flavoprotein</keyword>
<dbReference type="EMBL" id="CALNXJ010000046">
    <property type="protein sequence ID" value="CAH3149512.1"/>
    <property type="molecule type" value="Genomic_DNA"/>
</dbReference>
<dbReference type="SUPFAM" id="SSF51905">
    <property type="entry name" value="FAD/NAD(P)-binding domain"/>
    <property type="match status" value="1"/>
</dbReference>
<dbReference type="PANTHER" id="PTHR47470">
    <property type="entry name" value="CHOLESTEROL OXIDASE"/>
    <property type="match status" value="1"/>
</dbReference>
<proteinExistence type="predicted"/>
<dbReference type="Proteomes" id="UP001159428">
    <property type="component" value="Unassembled WGS sequence"/>
</dbReference>
<reference evidence="5 6" key="1">
    <citation type="submission" date="2022-05" db="EMBL/GenBank/DDBJ databases">
        <authorList>
            <consortium name="Genoscope - CEA"/>
            <person name="William W."/>
        </authorList>
    </citation>
    <scope>NUCLEOTIDE SEQUENCE [LARGE SCALE GENOMIC DNA]</scope>
</reference>
<evidence type="ECO:0008006" key="7">
    <source>
        <dbReference type="Google" id="ProtNLM"/>
    </source>
</evidence>
<dbReference type="PANTHER" id="PTHR47470:SF1">
    <property type="entry name" value="FAD-DEPENDENT OXIDOREDUCTASE 2 FAD BINDING DOMAIN-CONTAINING PROTEIN"/>
    <property type="match status" value="1"/>
</dbReference>
<dbReference type="InterPro" id="IPR036188">
    <property type="entry name" value="FAD/NAD-bd_sf"/>
</dbReference>
<comment type="caution">
    <text evidence="5">The sequence shown here is derived from an EMBL/GenBank/DDBJ whole genome shotgun (WGS) entry which is preliminary data.</text>
</comment>
<evidence type="ECO:0000256" key="1">
    <source>
        <dbReference type="ARBA" id="ARBA00001974"/>
    </source>
</evidence>
<protein>
    <recommendedName>
        <fullName evidence="7">Cholesterol oxidase</fullName>
    </recommendedName>
</protein>
<comment type="cofactor">
    <cofactor evidence="1">
        <name>FAD</name>
        <dbReference type="ChEBI" id="CHEBI:57692"/>
    </cofactor>
</comment>
<dbReference type="InterPro" id="IPR052542">
    <property type="entry name" value="Cholesterol_Oxidase"/>
</dbReference>
<evidence type="ECO:0000256" key="2">
    <source>
        <dbReference type="ARBA" id="ARBA00022630"/>
    </source>
</evidence>
<evidence type="ECO:0000313" key="6">
    <source>
        <dbReference type="Proteomes" id="UP001159428"/>
    </source>
</evidence>
<feature type="non-terminal residue" evidence="5">
    <location>
        <position position="1"/>
    </location>
</feature>
<organism evidence="5 6">
    <name type="scientific">Pocillopora meandrina</name>
    <dbReference type="NCBI Taxonomy" id="46732"/>
    <lineage>
        <taxon>Eukaryota</taxon>
        <taxon>Metazoa</taxon>
        <taxon>Cnidaria</taxon>
        <taxon>Anthozoa</taxon>
        <taxon>Hexacorallia</taxon>
        <taxon>Scleractinia</taxon>
        <taxon>Astrocoeniina</taxon>
        <taxon>Pocilloporidae</taxon>
        <taxon>Pocillopora</taxon>
    </lineage>
</organism>
<keyword evidence="4" id="KW-0560">Oxidoreductase</keyword>
<keyword evidence="6" id="KW-1185">Reference proteome</keyword>
<keyword evidence="3" id="KW-0274">FAD</keyword>
<name>A0AAU9XLM8_9CNID</name>
<sequence>IQVKNKPLFHRISSPHSLIKYYVVVIGSGYGRSIAASRCARAGQSVCVLERGKEWLPGDFPETFRKAPEHAQVNFGGKGRKLGQPSDLHELIVTDDLAVVQGCGLGGGSLVNANVGLKAEPGVFQDPVWLEELRYDVDQLLTIDQQHFVDIIKPTPYPDNYPPLKKT</sequence>
<evidence type="ECO:0000256" key="3">
    <source>
        <dbReference type="ARBA" id="ARBA00022827"/>
    </source>
</evidence>